<evidence type="ECO:0000313" key="4">
    <source>
        <dbReference type="Proteomes" id="UP001580928"/>
    </source>
</evidence>
<keyword evidence="3" id="KW-0378">Hydrolase</keyword>
<gene>
    <name evidence="3" type="ORF">WKR92_02080</name>
</gene>
<feature type="domain" description="Phosphodiester glycosidase" evidence="2">
    <location>
        <begin position="95"/>
        <end position="281"/>
    </location>
</feature>
<organism evidence="3 4">
    <name type="scientific">Albibacterium profundi</name>
    <dbReference type="NCBI Taxonomy" id="3134906"/>
    <lineage>
        <taxon>Bacteria</taxon>
        <taxon>Pseudomonadati</taxon>
        <taxon>Bacteroidota</taxon>
        <taxon>Sphingobacteriia</taxon>
        <taxon>Sphingobacteriales</taxon>
        <taxon>Sphingobacteriaceae</taxon>
        <taxon>Albibacterium</taxon>
    </lineage>
</organism>
<feature type="chain" id="PRO_5046161899" evidence="1">
    <location>
        <begin position="26"/>
        <end position="285"/>
    </location>
</feature>
<name>A0ABV5CAN7_9SPHI</name>
<dbReference type="PANTHER" id="PTHR40446:SF2">
    <property type="entry name" value="N-ACETYLGLUCOSAMINE-1-PHOSPHODIESTER ALPHA-N-ACETYLGLUCOSAMINIDASE"/>
    <property type="match status" value="1"/>
</dbReference>
<comment type="caution">
    <text evidence="3">The sequence shown here is derived from an EMBL/GenBank/DDBJ whole genome shotgun (WGS) entry which is preliminary data.</text>
</comment>
<dbReference type="GO" id="GO:0016798">
    <property type="term" value="F:hydrolase activity, acting on glycosyl bonds"/>
    <property type="evidence" value="ECO:0007669"/>
    <property type="project" value="UniProtKB-KW"/>
</dbReference>
<accession>A0ABV5CAN7</accession>
<dbReference type="Proteomes" id="UP001580928">
    <property type="component" value="Unassembled WGS sequence"/>
</dbReference>
<protein>
    <submittedName>
        <fullName evidence="3">Phosphodiester glycosidase family protein</fullName>
    </submittedName>
</protein>
<keyword evidence="3" id="KW-0326">Glycosidase</keyword>
<proteinExistence type="predicted"/>
<keyword evidence="4" id="KW-1185">Reference proteome</keyword>
<evidence type="ECO:0000313" key="3">
    <source>
        <dbReference type="EMBL" id="MFB5944613.1"/>
    </source>
</evidence>
<sequence>MKRKFRVDTFGLCIVCMLFVQYSHAQTTQNQKHIEELYTEDIYSINKYFDPNSDTYYYLTRIKHLNPSGDLVKLKTAFAAKPEGETGSEFAARTNALLAFNGSTARAKKSESGQVVKRWPTGIQIIDGVIKQELPRSSYTLGIKEDNTLVSYPPGIEAEDIIKDGTDNAISGFIPLIIDHQAVDESVRKVYRRYKEKHPRQVIAQYDNLDLVFLSCGGRGFDGEGMTIQDLINILEKEGVKFAFMIDGGGSVTVMAEGERVTKKIDKKGTIERARPNFLYVPSGN</sequence>
<reference evidence="3 4" key="1">
    <citation type="submission" date="2024-04" db="EMBL/GenBank/DDBJ databases">
        <title>Albibacterium profundi sp. nov., isolated from sediment of the Challenger Deep of Mariana Trench.</title>
        <authorList>
            <person name="Wang Y."/>
        </authorList>
    </citation>
    <scope>NUCLEOTIDE SEQUENCE [LARGE SCALE GENOMIC DNA]</scope>
    <source>
        <strain evidence="3 4">RHL897</strain>
    </source>
</reference>
<evidence type="ECO:0000256" key="1">
    <source>
        <dbReference type="SAM" id="SignalP"/>
    </source>
</evidence>
<evidence type="ECO:0000259" key="2">
    <source>
        <dbReference type="Pfam" id="PF09992"/>
    </source>
</evidence>
<keyword evidence="1" id="KW-0732">Signal</keyword>
<dbReference type="PANTHER" id="PTHR40446">
    <property type="entry name" value="N-ACETYLGLUCOSAMINE-1-PHOSPHODIESTER ALPHA-N-ACETYLGLUCOSAMINIDASE"/>
    <property type="match status" value="1"/>
</dbReference>
<dbReference type="RefSeq" id="WP_375556177.1">
    <property type="nucleotide sequence ID" value="NZ_JBBVGT010000002.1"/>
</dbReference>
<dbReference type="Pfam" id="PF09992">
    <property type="entry name" value="NAGPA"/>
    <property type="match status" value="1"/>
</dbReference>
<feature type="signal peptide" evidence="1">
    <location>
        <begin position="1"/>
        <end position="25"/>
    </location>
</feature>
<dbReference type="EMBL" id="JBBVGT010000002">
    <property type="protein sequence ID" value="MFB5944613.1"/>
    <property type="molecule type" value="Genomic_DNA"/>
</dbReference>
<dbReference type="InterPro" id="IPR018711">
    <property type="entry name" value="NAGPA"/>
</dbReference>